<keyword evidence="2" id="KW-0132">Cell division</keyword>
<feature type="compositionally biased region" description="Acidic residues" evidence="6">
    <location>
        <begin position="1479"/>
        <end position="1506"/>
    </location>
</feature>
<feature type="compositionally biased region" description="Acidic residues" evidence="6">
    <location>
        <begin position="293"/>
        <end position="304"/>
    </location>
</feature>
<evidence type="ECO:0000313" key="7">
    <source>
        <dbReference type="EMBL" id="KAL2270417.1"/>
    </source>
</evidence>
<feature type="compositionally biased region" description="Acidic residues" evidence="6">
    <location>
        <begin position="1368"/>
        <end position="1387"/>
    </location>
</feature>
<protein>
    <submittedName>
        <fullName evidence="7">Uncharacterized protein</fullName>
    </submittedName>
</protein>
<dbReference type="Pfam" id="PF20168">
    <property type="entry name" value="PDS5"/>
    <property type="match status" value="1"/>
</dbReference>
<keyword evidence="3" id="KW-0498">Mitosis</keyword>
<dbReference type="InterPro" id="IPR016024">
    <property type="entry name" value="ARM-type_fold"/>
</dbReference>
<dbReference type="SUPFAM" id="SSF48371">
    <property type="entry name" value="ARM repeat"/>
    <property type="match status" value="1"/>
</dbReference>
<dbReference type="InterPro" id="IPR011989">
    <property type="entry name" value="ARM-like"/>
</dbReference>
<evidence type="ECO:0000256" key="5">
    <source>
        <dbReference type="ARBA" id="ARBA00023306"/>
    </source>
</evidence>
<evidence type="ECO:0000256" key="2">
    <source>
        <dbReference type="ARBA" id="ARBA00022618"/>
    </source>
</evidence>
<gene>
    <name evidence="7" type="ORF">VTJ83DRAFT_2601</name>
</gene>
<dbReference type="PANTHER" id="PTHR12663:SF0">
    <property type="entry name" value="PRECOCIOUS DISSOCIATION OF SISTERS 5, ISOFORM A"/>
    <property type="match status" value="1"/>
</dbReference>
<dbReference type="Gene3D" id="1.25.10.10">
    <property type="entry name" value="Leucine-rich Repeat Variant"/>
    <property type="match status" value="1"/>
</dbReference>
<feature type="compositionally biased region" description="Basic residues" evidence="6">
    <location>
        <begin position="1622"/>
        <end position="1632"/>
    </location>
</feature>
<dbReference type="Proteomes" id="UP001600064">
    <property type="component" value="Unassembled WGS sequence"/>
</dbReference>
<feature type="compositionally biased region" description="Low complexity" evidence="6">
    <location>
        <begin position="1569"/>
        <end position="1621"/>
    </location>
</feature>
<feature type="compositionally biased region" description="Basic residues" evidence="6">
    <location>
        <begin position="1556"/>
        <end position="1568"/>
    </location>
</feature>
<evidence type="ECO:0000313" key="8">
    <source>
        <dbReference type="Proteomes" id="UP001600064"/>
    </source>
</evidence>
<keyword evidence="8" id="KW-1185">Reference proteome</keyword>
<feature type="region of interest" description="Disordered" evidence="6">
    <location>
        <begin position="1265"/>
        <end position="1632"/>
    </location>
</feature>
<dbReference type="GeneID" id="98123534"/>
<evidence type="ECO:0000256" key="6">
    <source>
        <dbReference type="SAM" id="MobiDB-lite"/>
    </source>
</evidence>
<comment type="caution">
    <text evidence="7">The sequence shown here is derived from an EMBL/GenBank/DDBJ whole genome shotgun (WGS) entry which is preliminary data.</text>
</comment>
<evidence type="ECO:0000256" key="3">
    <source>
        <dbReference type="ARBA" id="ARBA00022776"/>
    </source>
</evidence>
<dbReference type="CDD" id="cd19953">
    <property type="entry name" value="PDS5"/>
    <property type="match status" value="1"/>
</dbReference>
<keyword evidence="4" id="KW-0539">Nucleus</keyword>
<feature type="region of interest" description="Disordered" evidence="6">
    <location>
        <begin position="289"/>
        <end position="314"/>
    </location>
</feature>
<accession>A0ABR4DJE3</accession>
<proteinExistence type="predicted"/>
<dbReference type="InterPro" id="IPR039776">
    <property type="entry name" value="Pds5"/>
</dbReference>
<feature type="region of interest" description="Disordered" evidence="6">
    <location>
        <begin position="596"/>
        <end position="616"/>
    </location>
</feature>
<reference evidence="7 8" key="1">
    <citation type="journal article" date="2024" name="Commun. Biol.">
        <title>Comparative genomic analysis of thermophilic fungi reveals convergent evolutionary adaptations and gene losses.</title>
        <authorList>
            <person name="Steindorff A.S."/>
            <person name="Aguilar-Pontes M.V."/>
            <person name="Robinson A.J."/>
            <person name="Andreopoulos B."/>
            <person name="LaButti K."/>
            <person name="Kuo A."/>
            <person name="Mondo S."/>
            <person name="Riley R."/>
            <person name="Otillar R."/>
            <person name="Haridas S."/>
            <person name="Lipzen A."/>
            <person name="Grimwood J."/>
            <person name="Schmutz J."/>
            <person name="Clum A."/>
            <person name="Reid I.D."/>
            <person name="Moisan M.C."/>
            <person name="Butler G."/>
            <person name="Nguyen T.T.M."/>
            <person name="Dewar K."/>
            <person name="Conant G."/>
            <person name="Drula E."/>
            <person name="Henrissat B."/>
            <person name="Hansel C."/>
            <person name="Singer S."/>
            <person name="Hutchinson M.I."/>
            <person name="de Vries R.P."/>
            <person name="Natvig D.O."/>
            <person name="Powell A.J."/>
            <person name="Tsang A."/>
            <person name="Grigoriev I.V."/>
        </authorList>
    </citation>
    <scope>NUCLEOTIDE SEQUENCE [LARGE SCALE GENOMIC DNA]</scope>
    <source>
        <strain evidence="7 8">ATCC 22073</strain>
    </source>
</reference>
<evidence type="ECO:0000256" key="4">
    <source>
        <dbReference type="ARBA" id="ARBA00023242"/>
    </source>
</evidence>
<organism evidence="7 8">
    <name type="scientific">Remersonia thermophila</name>
    <dbReference type="NCBI Taxonomy" id="72144"/>
    <lineage>
        <taxon>Eukaryota</taxon>
        <taxon>Fungi</taxon>
        <taxon>Dikarya</taxon>
        <taxon>Ascomycota</taxon>
        <taxon>Pezizomycotina</taxon>
        <taxon>Sordariomycetes</taxon>
        <taxon>Sordariomycetidae</taxon>
        <taxon>Sordariales</taxon>
        <taxon>Sordariales incertae sedis</taxon>
        <taxon>Remersonia</taxon>
    </lineage>
</organism>
<evidence type="ECO:0000256" key="1">
    <source>
        <dbReference type="ARBA" id="ARBA00004123"/>
    </source>
</evidence>
<feature type="compositionally biased region" description="Low complexity" evidence="6">
    <location>
        <begin position="1441"/>
        <end position="1468"/>
    </location>
</feature>
<feature type="compositionally biased region" description="Acidic residues" evidence="6">
    <location>
        <begin position="1516"/>
        <end position="1551"/>
    </location>
</feature>
<dbReference type="PANTHER" id="PTHR12663">
    <property type="entry name" value="ANDROGEN INDUCED INHIBITOR OF PROLIFERATION AS3 / PDS5-RELATED"/>
    <property type="match status" value="1"/>
</dbReference>
<dbReference type="RefSeq" id="XP_070869141.1">
    <property type="nucleotide sequence ID" value="XM_071008890.1"/>
</dbReference>
<comment type="subcellular location">
    <subcellularLocation>
        <location evidence="1">Nucleus</location>
    </subcellularLocation>
</comment>
<sequence length="1632" mass="179020">MAPRRTASSDAEEQAPDDEMVKLQFDEPLTWRPGKPIPIDTLLKRLDRLARELAELDQETTDPASLTKVAKEVASHQLLGHKDKGVRAYTACCVADILRLCAPDAPFTPSQLKDYFNLAVTSIIPALFDPSNPYNNQHKYVLRSLAEIKSIVLLLDVDGSEALLLRLFSSIFDGVSGSKSSSGDHIAKDVEFSMQDMLGVLVEDAASLPAPVVDVMMAQFLRAAAPGPARDRHNHVQLDENQATLLAKEEPEAYQMVKHLCQLYPDKMSRFVSQYFSDVIVDATSFSSRLDNKEDDGDGDDDDAPSGPSESDLRELRKAHTLIREIWKAAPQILQNVVPQIDAELSADNVHLRQLATETLGDMISGIGAAGPPPPPVLDPAVYPPPRLDGEDKTDMPPANILTTPMSSVSFPQAHNSTFHNFLSRRNDKSPAIRAAWTSAVGYILSTSAGGIGLGREDETALIQGLGEKLSDSDEKVRLAAVKAIECFTFQDVILKLAPNGGVAKEGSLLSTLADRCRDKKPAVRVAAMSLLGKLWGVATGELLAGNEIVTAALGAVPSRIYNSFYANDLELNVLLDRVIYEFLIPLSYPPAPKKATKNAAASNGSASQSQAAAASDPDAVRAERILLLVRSLDATGKKAFFAMQSRQPQFAQVLETYIKQCEQFNGGVMDDNASKKTANLHKTARYIATFLPDGPKAEQELYRFAKANDRRSYNLIRFIIGPENDFKTVHKALKELMKRIQASKDPAVRDTLLPLLYRSGCLMFNRSHLATIMEYSRSDKDGMGPAAHEILNEISQRNPDLFKTHIGQLCKDLVDQAPTQSKENDPVVVETLKACSAYARKYPRDVPADKDFTRTMINYALYGRPPRAAKYAVNILLAKKDDDQSQASAADLLKQILKDWTYGCKGFLNKLAAVSQLELLAPRVTADAEDTILNMAVQQVLLEVRNGASSKDPDWVGDDDEPGLDEECHAKLLALKLLVNRLRSMRDIDEAKEKAKPVWKLLMKLIRNQGELTKAEVTPKHHRSRLRLLAAQLMLKLCTQKHFDELLSPADFDALALTTQDPIQEVRHGFVRKLQKYLASGKLRSRFYTVVFLMAFEPNAEFKQRTETWIRSRARHFQDNKQPVLEAAMPRLLSLLAHHPDYSAELEELVDHARYLLFYVSLVATESNLGLIYKYAERVKQTQDALDPASNKHQVLSDLAQAVIRKWQEKKNWVFNAYSERVGLPMGLYAALKSHEEAQAIAEKQLVPDGIDEKLDDLLRAMDRKKKRKSTDDRGDGSHQPSHKRVRVSQPSGTSGTKDSKSAKTPTQKKSSSRTKKSSDSRSPSPVPRSRKSKKVAGDEESEIPPSERRRSSRSRRSLNTSYVERDSEDDDEEMLEGVAEWEYENGEIQKEAGDESETGESEGDSDGEVKGGEDEDSEKEEAEPEEAVEVKSAKKAKAAKPAATKPTRGKTTSTRAAATTPTASTRKNGRRSAPVDDKDDDSSSELSEVEVAEEDIEMADADAAEDSKAKGGDSDGEADGGQDSGEEEPKDDDQEEEEEEEEEEGEEEPASTRSSRRAAKGGKASKAKAPAAAAKGKAAAAKGNAAASATAKSAAGKKTLAERPAPVAAAAAASAGGRVTRARRKASGEE</sequence>
<feature type="compositionally biased region" description="Acidic residues" evidence="6">
    <location>
        <begin position="1396"/>
        <end position="1408"/>
    </location>
</feature>
<name>A0ABR4DJE3_9PEZI</name>
<feature type="compositionally biased region" description="Low complexity" evidence="6">
    <location>
        <begin position="598"/>
        <end position="616"/>
    </location>
</feature>
<dbReference type="EMBL" id="JAZGUE010000002">
    <property type="protein sequence ID" value="KAL2270417.1"/>
    <property type="molecule type" value="Genomic_DNA"/>
</dbReference>
<feature type="compositionally biased region" description="Acidic residues" evidence="6">
    <location>
        <begin position="1415"/>
        <end position="1429"/>
    </location>
</feature>
<keyword evidence="5" id="KW-0131">Cell cycle</keyword>